<name>A0A3M7PNX6_BRAPC</name>
<keyword evidence="14" id="KW-0103">Bromodomain</keyword>
<dbReference type="FunFam" id="6.10.140.2220:FF:000002">
    <property type="entry name" value="Protein kinase C-binding protein 1 isoform C"/>
    <property type="match status" value="1"/>
</dbReference>
<dbReference type="InterPro" id="IPR045357">
    <property type="entry name" value="Aminopeptidase_N-like_N"/>
</dbReference>
<dbReference type="PANTHER" id="PTHR11533:SF294">
    <property type="entry name" value="THYROTROPIN-RELEASING HORMONE-DEGRADING ECTOENZYME"/>
    <property type="match status" value="1"/>
</dbReference>
<dbReference type="Pfam" id="PF24324">
    <property type="entry name" value="MYND_ZMYND11_ZMYD8"/>
    <property type="match status" value="1"/>
</dbReference>
<feature type="region of interest" description="Disordered" evidence="22">
    <location>
        <begin position="128"/>
        <end position="197"/>
    </location>
</feature>
<dbReference type="Gene3D" id="2.60.40.1910">
    <property type="match status" value="1"/>
</dbReference>
<keyword evidence="11" id="KW-0156">Chromatin regulator</keyword>
<dbReference type="EMBL" id="REGN01009591">
    <property type="protein sequence ID" value="RNA00836.1"/>
    <property type="molecule type" value="Genomic_DNA"/>
</dbReference>
<keyword evidence="13" id="KW-0482">Metalloprotease</keyword>
<feature type="domain" description="MYND-type" evidence="23">
    <location>
        <begin position="86"/>
        <end position="120"/>
    </location>
</feature>
<feature type="active site" description="Proton acceptor" evidence="17">
    <location>
        <position position="517"/>
    </location>
</feature>
<dbReference type="CDD" id="cd09601">
    <property type="entry name" value="M1_APN-Q_like"/>
    <property type="match status" value="1"/>
</dbReference>
<evidence type="ECO:0000256" key="13">
    <source>
        <dbReference type="ARBA" id="ARBA00023049"/>
    </source>
</evidence>
<keyword evidence="15" id="KW-0804">Transcription</keyword>
<evidence type="ECO:0000256" key="21">
    <source>
        <dbReference type="PROSITE-ProRule" id="PRU00134"/>
    </source>
</evidence>
<dbReference type="InterPro" id="IPR001930">
    <property type="entry name" value="Peptidase_M1"/>
</dbReference>
<evidence type="ECO:0000259" key="23">
    <source>
        <dbReference type="PROSITE" id="PS50865"/>
    </source>
</evidence>
<feature type="binding site" evidence="19">
    <location>
        <position position="539"/>
    </location>
    <ligand>
        <name>Zn(2+)</name>
        <dbReference type="ChEBI" id="CHEBI:29105"/>
        <note>catalytic</note>
    </ligand>
</feature>
<keyword evidence="8 21" id="KW-0863">Zinc-finger</keyword>
<gene>
    <name evidence="24" type="ORF">BpHYR1_053744</name>
</gene>
<keyword evidence="25" id="KW-1185">Reference proteome</keyword>
<dbReference type="GO" id="GO:0006508">
    <property type="term" value="P:proteolysis"/>
    <property type="evidence" value="ECO:0007669"/>
    <property type="project" value="UniProtKB-KW"/>
</dbReference>
<evidence type="ECO:0000313" key="24">
    <source>
        <dbReference type="EMBL" id="RNA00836.1"/>
    </source>
</evidence>
<dbReference type="SUPFAM" id="SSF144232">
    <property type="entry name" value="HIT/MYND zinc finger-like"/>
    <property type="match status" value="1"/>
</dbReference>
<dbReference type="Gene3D" id="6.10.140.2220">
    <property type="match status" value="1"/>
</dbReference>
<dbReference type="GO" id="GO:0042277">
    <property type="term" value="F:peptide binding"/>
    <property type="evidence" value="ECO:0007669"/>
    <property type="project" value="TreeGrafter"/>
</dbReference>
<evidence type="ECO:0000256" key="3">
    <source>
        <dbReference type="ARBA" id="ARBA00010136"/>
    </source>
</evidence>
<evidence type="ECO:0000256" key="22">
    <source>
        <dbReference type="SAM" id="MobiDB-lite"/>
    </source>
</evidence>
<evidence type="ECO:0000256" key="20">
    <source>
        <dbReference type="PIRSR" id="PIRSR634016-4"/>
    </source>
</evidence>
<dbReference type="PRINTS" id="PR00756">
    <property type="entry name" value="ALADIPTASE"/>
</dbReference>
<comment type="cofactor">
    <cofactor evidence="19">
        <name>Zn(2+)</name>
        <dbReference type="ChEBI" id="CHEBI:29105"/>
    </cofactor>
    <text evidence="19">Binds 1 zinc ion per subunit.</text>
</comment>
<evidence type="ECO:0000256" key="12">
    <source>
        <dbReference type="ARBA" id="ARBA00023015"/>
    </source>
</evidence>
<protein>
    <submittedName>
        <fullName evidence="24">Glutamyl aminopeptidase</fullName>
    </submittedName>
</protein>
<organism evidence="24 25">
    <name type="scientific">Brachionus plicatilis</name>
    <name type="common">Marine rotifer</name>
    <name type="synonym">Brachionus muelleri</name>
    <dbReference type="NCBI Taxonomy" id="10195"/>
    <lineage>
        <taxon>Eukaryota</taxon>
        <taxon>Metazoa</taxon>
        <taxon>Spiralia</taxon>
        <taxon>Gnathifera</taxon>
        <taxon>Rotifera</taxon>
        <taxon>Eurotatoria</taxon>
        <taxon>Monogononta</taxon>
        <taxon>Pseudotrocha</taxon>
        <taxon>Ploima</taxon>
        <taxon>Brachionidae</taxon>
        <taxon>Brachionus</taxon>
    </lineage>
</organism>
<evidence type="ECO:0000256" key="1">
    <source>
        <dbReference type="ARBA" id="ARBA00004123"/>
    </source>
</evidence>
<dbReference type="Gene3D" id="1.10.390.10">
    <property type="entry name" value="Neutral Protease Domain 2"/>
    <property type="match status" value="1"/>
</dbReference>
<dbReference type="STRING" id="10195.A0A3M7PNX6"/>
<dbReference type="FunFam" id="1.10.390.10:FF:000006">
    <property type="entry name" value="Puromycin-sensitive aminopeptidase"/>
    <property type="match status" value="1"/>
</dbReference>
<feature type="binding site" evidence="19">
    <location>
        <position position="516"/>
    </location>
    <ligand>
        <name>Zn(2+)</name>
        <dbReference type="ChEBI" id="CHEBI:29105"/>
        <note>catalytic</note>
    </ligand>
</feature>
<proteinExistence type="inferred from homology"/>
<dbReference type="InterPro" id="IPR027268">
    <property type="entry name" value="Peptidase_M4/M1_CTD_sf"/>
</dbReference>
<feature type="site" description="Transition state stabilizer" evidence="20">
    <location>
        <position position="602"/>
    </location>
</feature>
<dbReference type="Proteomes" id="UP000276133">
    <property type="component" value="Unassembled WGS sequence"/>
</dbReference>
<dbReference type="SUPFAM" id="SSF55486">
    <property type="entry name" value="Metalloproteases ('zincins'), catalytic domain"/>
    <property type="match status" value="1"/>
</dbReference>
<dbReference type="GO" id="GO:0045892">
    <property type="term" value="P:negative regulation of DNA-templated transcription"/>
    <property type="evidence" value="ECO:0007669"/>
    <property type="project" value="UniProtKB-ARBA"/>
</dbReference>
<evidence type="ECO:0000256" key="11">
    <source>
        <dbReference type="ARBA" id="ARBA00022853"/>
    </source>
</evidence>
<comment type="caution">
    <text evidence="24">The sequence shown here is derived from an EMBL/GenBank/DDBJ whole genome shotgun (WGS) entry which is preliminary data.</text>
</comment>
<dbReference type="GO" id="GO:0140006">
    <property type="term" value="F:histone H3 reader activity"/>
    <property type="evidence" value="ECO:0007669"/>
    <property type="project" value="UniProtKB-ARBA"/>
</dbReference>
<feature type="binding site" evidence="18">
    <location>
        <position position="340"/>
    </location>
    <ligand>
        <name>substrate</name>
    </ligand>
</feature>
<evidence type="ECO:0000256" key="10">
    <source>
        <dbReference type="ARBA" id="ARBA00022833"/>
    </source>
</evidence>
<keyword evidence="12" id="KW-0805">Transcription regulation</keyword>
<evidence type="ECO:0000256" key="18">
    <source>
        <dbReference type="PIRSR" id="PIRSR634016-2"/>
    </source>
</evidence>
<dbReference type="InterPro" id="IPR024571">
    <property type="entry name" value="ERAP1-like_C_dom"/>
</dbReference>
<evidence type="ECO:0000256" key="8">
    <source>
        <dbReference type="ARBA" id="ARBA00022771"/>
    </source>
</evidence>
<keyword evidence="4 24" id="KW-0031">Aminopeptidase</keyword>
<dbReference type="PANTHER" id="PTHR11533">
    <property type="entry name" value="PROTEASE M1 ZINC METALLOPROTEASE"/>
    <property type="match status" value="1"/>
</dbReference>
<dbReference type="PROSITE" id="PS50865">
    <property type="entry name" value="ZF_MYND_2"/>
    <property type="match status" value="1"/>
</dbReference>
<keyword evidence="6" id="KW-0645">Protease</keyword>
<dbReference type="InterPro" id="IPR002893">
    <property type="entry name" value="Znf_MYND"/>
</dbReference>
<dbReference type="GO" id="GO:0005737">
    <property type="term" value="C:cytoplasm"/>
    <property type="evidence" value="ECO:0007669"/>
    <property type="project" value="TreeGrafter"/>
</dbReference>
<keyword evidence="9" id="KW-0378">Hydrolase</keyword>
<dbReference type="PROSITE" id="PS01360">
    <property type="entry name" value="ZF_MYND_1"/>
    <property type="match status" value="1"/>
</dbReference>
<dbReference type="InterPro" id="IPR042097">
    <property type="entry name" value="Aminopeptidase_N-like_N_sf"/>
</dbReference>
<evidence type="ECO:0000256" key="7">
    <source>
        <dbReference type="ARBA" id="ARBA00022723"/>
    </source>
</evidence>
<feature type="compositionally biased region" description="Low complexity" evidence="22">
    <location>
        <begin position="133"/>
        <end position="197"/>
    </location>
</feature>
<dbReference type="InterPro" id="IPR057053">
    <property type="entry name" value="MYND_ZMYND11_ZMYD8"/>
</dbReference>
<feature type="binding site" evidence="19">
    <location>
        <position position="520"/>
    </location>
    <ligand>
        <name>Zn(2+)</name>
        <dbReference type="ChEBI" id="CHEBI:29105"/>
        <note>catalytic</note>
    </ligand>
</feature>
<dbReference type="GO" id="GO:0005694">
    <property type="term" value="C:chromosome"/>
    <property type="evidence" value="ECO:0007669"/>
    <property type="project" value="UniProtKB-SubCell"/>
</dbReference>
<evidence type="ECO:0000256" key="15">
    <source>
        <dbReference type="ARBA" id="ARBA00023163"/>
    </source>
</evidence>
<evidence type="ECO:0000256" key="16">
    <source>
        <dbReference type="ARBA" id="ARBA00023242"/>
    </source>
</evidence>
<dbReference type="Pfam" id="PF11838">
    <property type="entry name" value="ERAP1_C"/>
    <property type="match status" value="1"/>
</dbReference>
<evidence type="ECO:0000256" key="4">
    <source>
        <dbReference type="ARBA" id="ARBA00022438"/>
    </source>
</evidence>
<dbReference type="GO" id="GO:0005634">
    <property type="term" value="C:nucleus"/>
    <property type="evidence" value="ECO:0007669"/>
    <property type="project" value="UniProtKB-SubCell"/>
</dbReference>
<evidence type="ECO:0000256" key="2">
    <source>
        <dbReference type="ARBA" id="ARBA00004286"/>
    </source>
</evidence>
<reference evidence="24 25" key="1">
    <citation type="journal article" date="2018" name="Sci. Rep.">
        <title>Genomic signatures of local adaptation to the degree of environmental predictability in rotifers.</title>
        <authorList>
            <person name="Franch-Gras L."/>
            <person name="Hahn C."/>
            <person name="Garcia-Roger E.M."/>
            <person name="Carmona M.J."/>
            <person name="Serra M."/>
            <person name="Gomez A."/>
        </authorList>
    </citation>
    <scope>NUCLEOTIDE SEQUENCE [LARGE SCALE GENOMIC DNA]</scope>
    <source>
        <strain evidence="24">HYR1</strain>
    </source>
</reference>
<feature type="binding site" evidence="18">
    <location>
        <position position="1035"/>
    </location>
    <ligand>
        <name>substrate</name>
    </ligand>
</feature>
<evidence type="ECO:0000256" key="6">
    <source>
        <dbReference type="ARBA" id="ARBA00022670"/>
    </source>
</evidence>
<dbReference type="OrthoDB" id="10031169at2759"/>
<dbReference type="InterPro" id="IPR050344">
    <property type="entry name" value="Peptidase_M1_aminopeptidases"/>
</dbReference>
<dbReference type="Pfam" id="PF01433">
    <property type="entry name" value="Peptidase_M1"/>
    <property type="match status" value="1"/>
</dbReference>
<dbReference type="Pfam" id="PF17900">
    <property type="entry name" value="Peptidase_M1_N"/>
    <property type="match status" value="1"/>
</dbReference>
<dbReference type="GO" id="GO:0070006">
    <property type="term" value="F:metalloaminopeptidase activity"/>
    <property type="evidence" value="ECO:0007669"/>
    <property type="project" value="TreeGrafter"/>
</dbReference>
<keyword evidence="16" id="KW-0539">Nucleus</keyword>
<dbReference type="Gene3D" id="2.60.40.1730">
    <property type="entry name" value="tricorn interacting facor f3 domain"/>
    <property type="match status" value="1"/>
</dbReference>
<evidence type="ECO:0000313" key="25">
    <source>
        <dbReference type="Proteomes" id="UP000276133"/>
    </source>
</evidence>
<evidence type="ECO:0000256" key="14">
    <source>
        <dbReference type="ARBA" id="ARBA00023117"/>
    </source>
</evidence>
<dbReference type="GO" id="GO:0016020">
    <property type="term" value="C:membrane"/>
    <property type="evidence" value="ECO:0007669"/>
    <property type="project" value="TreeGrafter"/>
</dbReference>
<evidence type="ECO:0000256" key="5">
    <source>
        <dbReference type="ARBA" id="ARBA00022454"/>
    </source>
</evidence>
<dbReference type="GO" id="GO:0008270">
    <property type="term" value="F:zinc ion binding"/>
    <property type="evidence" value="ECO:0007669"/>
    <property type="project" value="UniProtKB-KW"/>
</dbReference>
<dbReference type="InterPro" id="IPR014782">
    <property type="entry name" value="Peptidase_M1_dom"/>
</dbReference>
<accession>A0A3M7PNX6</accession>
<evidence type="ECO:0000256" key="19">
    <source>
        <dbReference type="PIRSR" id="PIRSR634016-3"/>
    </source>
</evidence>
<comment type="subcellular location">
    <subcellularLocation>
        <location evidence="2">Chromosome</location>
    </subcellularLocation>
    <subcellularLocation>
        <location evidence="1">Nucleus</location>
    </subcellularLocation>
</comment>
<evidence type="ECO:0000256" key="17">
    <source>
        <dbReference type="PIRSR" id="PIRSR634016-1"/>
    </source>
</evidence>
<dbReference type="Gene3D" id="1.25.50.20">
    <property type="match status" value="1"/>
</dbReference>
<dbReference type="GO" id="GO:0043171">
    <property type="term" value="P:peptide catabolic process"/>
    <property type="evidence" value="ECO:0007669"/>
    <property type="project" value="TreeGrafter"/>
</dbReference>
<dbReference type="AlphaFoldDB" id="A0A3M7PNX6"/>
<keyword evidence="5" id="KW-0158">Chromosome</keyword>
<feature type="binding site" evidence="18">
    <location>
        <begin position="480"/>
        <end position="484"/>
    </location>
    <ligand>
        <name>substrate</name>
    </ligand>
</feature>
<dbReference type="SUPFAM" id="SSF63737">
    <property type="entry name" value="Leukotriene A4 hydrolase N-terminal domain"/>
    <property type="match status" value="1"/>
</dbReference>
<keyword evidence="7 19" id="KW-0479">Metal-binding</keyword>
<dbReference type="InterPro" id="IPR034016">
    <property type="entry name" value="M1_APN-typ"/>
</dbReference>
<sequence length="1102" mass="126662">MNTSNKNGSVEISDSMISDGFEIDFDSKKSSINQDLKSAYDQLYKEIKYTTDLTIREILNESNLKIMKIQHEFEQKLKEAKTKQWCVNCGKEAVYYCCKNTSYCNETCQFQHWSSHYKSCSRVKANKNDMEQTTSTSTSRSTSTRQTTSTTTRPVTSTTTTVSTTTKPTTSTTRYSTATRTLPSISSSPPKPTTTPIILEDVRLPNKTQPTHYELLIRAYFEPKTSQPDISKEFFSGSVKINIKIVEETSSIILHADRYLLISKTSLKTESGNDIAIQKENRLPFQQYEILASTNLAQGNYVLSMEFNGTFGPVSNLVGFYRSRYTEDGITKTVLATNFEPIDARKAFPCFDEPKFKTTYDITVEHPLNTIAISNWPIATEPVTSGERITTTFKRTFPMPTYLPAWIITPDDYDYISGNLNDGTEVRIYGRKSAVENSFVDFALEVSIKITEFFKDEYFNNTDAIPPKIDLIAVPDFSAGAMENWGSIIFRETALYFNETVNSLDRKQAVAGIIAHELAHFWFGNLVTCAWWDDLWLNEAMATFLQYKSMQNVYPELDLIDQFIGTTLVPVMYDDGYESSHPVSVNINNPEDIGSLFSSITYDKGCAVLRMLESTVGEDVFRDGLRNYIKNLANSSGVASEFYSTLKLPKEMENEGVNAQEYIETWLLQINYPEIDIRIDNEGNVTNVNFVQDRFLLSLYDESFIQNIPSPFNYTWKIYLQCKAGMLTGEVDEFNFYLGKKTGNKKLEKRYDWVKCNRDFNGFYVNNYDADDYKNIINTLINHPDSFSIGDRANLIHVAYSLAFKGSLNYNTAAFLSSYLENHEEDYVPWKVFFWHMGKLSQILEHRPVFDTLRRYGVSLVKPLAEKIDIWTDDGEHTERLLKINMIEFMCRLQDGECLRNATKYFKSVPVDYFNNPADNAGSNMIPPNYRGSSYKFHIQNTYDYWDWFNLNELYLSTVDPQERAVVISSLSYSRLLWIIDIYLQELLKENSKIKPQDFFDVLSYVGRNPSGRHVVWAFVRENWYKIVGYFGNSRALNRAIKNICESFDNQFLLEEVLIFFDSTPAGSGSILRSQTIEIVANNIFWVNDRENELNIAFFIPI</sequence>
<comment type="similarity">
    <text evidence="3">Belongs to the peptidase M1 family.</text>
</comment>
<evidence type="ECO:0000256" key="9">
    <source>
        <dbReference type="ARBA" id="ARBA00022801"/>
    </source>
</evidence>
<keyword evidence="10 19" id="KW-0862">Zinc</keyword>
<dbReference type="GO" id="GO:0005615">
    <property type="term" value="C:extracellular space"/>
    <property type="evidence" value="ECO:0007669"/>
    <property type="project" value="TreeGrafter"/>
</dbReference>